<dbReference type="AlphaFoldDB" id="A0A2L2TKF2"/>
<keyword evidence="2" id="KW-1185">Reference proteome</keyword>
<evidence type="ECO:0000313" key="2">
    <source>
        <dbReference type="Proteomes" id="UP000245910"/>
    </source>
</evidence>
<name>A0A2L2TKF2_9HYPO</name>
<evidence type="ECO:0000313" key="1">
    <source>
        <dbReference type="EMBL" id="CEI70539.1"/>
    </source>
</evidence>
<organism evidence="1 2">
    <name type="scientific">Fusarium venenatum</name>
    <dbReference type="NCBI Taxonomy" id="56646"/>
    <lineage>
        <taxon>Eukaryota</taxon>
        <taxon>Fungi</taxon>
        <taxon>Dikarya</taxon>
        <taxon>Ascomycota</taxon>
        <taxon>Pezizomycotina</taxon>
        <taxon>Sordariomycetes</taxon>
        <taxon>Hypocreomycetidae</taxon>
        <taxon>Hypocreales</taxon>
        <taxon>Nectriaceae</taxon>
        <taxon>Fusarium</taxon>
    </lineage>
</organism>
<proteinExistence type="predicted"/>
<protein>
    <recommendedName>
        <fullName evidence="3">F-box domain-containing protein</fullName>
    </recommendedName>
</protein>
<dbReference type="Proteomes" id="UP000245910">
    <property type="component" value="Chromosome III"/>
</dbReference>
<evidence type="ECO:0008006" key="3">
    <source>
        <dbReference type="Google" id="ProtNLM"/>
    </source>
</evidence>
<reference evidence="2" key="1">
    <citation type="submission" date="2014-10" db="EMBL/GenBank/DDBJ databases">
        <authorList>
            <person name="King R."/>
        </authorList>
    </citation>
    <scope>NUCLEOTIDE SEQUENCE [LARGE SCALE GENOMIC DNA]</scope>
    <source>
        <strain evidence="2">A3/5</strain>
    </source>
</reference>
<sequence length="402" mass="46870">MLPPTTENKNSILRLPNEILRLCFEQVAQLDHQLAIGLDYYNRRYGPIKERKRLGPHQGQINVEGQYSLALTCRRFYHLVVPILYTTVHIDAHYFNQEWALQKDLFFKIIDNKPILQTYIRDLKIQWDDLCMNDEIIKTLVKLPNLERLGLDMLDLDPGEVDLGPSSISFRDLRAKAEVIKRLLEWPRNLHTFDVDHMTYDAYDWDQMEPDPAYRWDHDKLTDVLLPQRQSLRVLNLGWLGYTLNQNTFSTWDYPQLQTLTLCITYEDPTPEACLRWLSPSLQTLVLNLQYNSVQQGIYSMLNKRQMGVVKMVGKCARKIKAGAGRGGSNLDRIGLQVFVDGSEVNRDREPKFLPSNYDSKHLLVSALEKLQKYGFRSFCIGPSGTEYTAEDIRGFWNWIHE</sequence>
<accession>A0A2L2TKF2</accession>
<dbReference type="EMBL" id="LN649231">
    <property type="protein sequence ID" value="CEI70539.1"/>
    <property type="molecule type" value="Genomic_DNA"/>
</dbReference>